<reference evidence="2" key="1">
    <citation type="journal article" date="2019" name="Int. J. Syst. Evol. Microbiol.">
        <title>The Global Catalogue of Microorganisms (GCM) 10K type strain sequencing project: providing services to taxonomists for standard genome sequencing and annotation.</title>
        <authorList>
            <consortium name="The Broad Institute Genomics Platform"/>
            <consortium name="The Broad Institute Genome Sequencing Center for Infectious Disease"/>
            <person name="Wu L."/>
            <person name="Ma J."/>
        </authorList>
    </citation>
    <scope>NUCLEOTIDE SEQUENCE [LARGE SCALE GENOMIC DNA]</scope>
    <source>
        <strain evidence="2">JCM 3272</strain>
    </source>
</reference>
<dbReference type="InterPro" id="IPR011009">
    <property type="entry name" value="Kinase-like_dom_sf"/>
</dbReference>
<keyword evidence="2" id="KW-1185">Reference proteome</keyword>
<gene>
    <name evidence="1" type="ORF">GCM10010170_045580</name>
</gene>
<evidence type="ECO:0000313" key="1">
    <source>
        <dbReference type="EMBL" id="GAA2353910.1"/>
    </source>
</evidence>
<dbReference type="SUPFAM" id="SSF56112">
    <property type="entry name" value="Protein kinase-like (PK-like)"/>
    <property type="match status" value="2"/>
</dbReference>
<dbReference type="EMBL" id="BAAARV010000033">
    <property type="protein sequence ID" value="GAA2353910.1"/>
    <property type="molecule type" value="Genomic_DNA"/>
</dbReference>
<proteinExistence type="predicted"/>
<evidence type="ECO:0000313" key="2">
    <source>
        <dbReference type="Proteomes" id="UP001501444"/>
    </source>
</evidence>
<sequence>MSVFTYSAVKTQASQREAGALVETVGESVDMSRGARLAVHGAVSTALALCSDRELRDLVDAAEPMGSGIGGTSALLDIGGTPVFVKRVPLTALERQPENVRSTANLFGLPMFCHYGVGVIGAPGFGAWRELAVHTMTTNWVLAADCDAFPLMYHWRVLPHCGQALPEELADVERAVAYWGGGAEMRRRIEGLRDASASIALFLEYIPQNLHDWLGAQVNAGDEAADRACAMVARQLEAGTSFMNARGLLHFDAHFQNILTDGERLFFADYGLAISSRFDLSKEEAGFFAGHQTYDRCYTITHLVIWLITALYGYQQDDRNAFVRACAQGEHPTKVPPQVAAILMRHAPLAAVMTDFYRKFQLESRQTPYPMEQIRRIGGLGSSPIG</sequence>
<protein>
    <recommendedName>
        <fullName evidence="3">Protein kinase domain-containing protein</fullName>
    </recommendedName>
</protein>
<dbReference type="Proteomes" id="UP001501444">
    <property type="component" value="Unassembled WGS sequence"/>
</dbReference>
<accession>A0ABP5TLH9</accession>
<dbReference type="Gene3D" id="1.10.510.10">
    <property type="entry name" value="Transferase(Phosphotransferase) domain 1"/>
    <property type="match status" value="1"/>
</dbReference>
<comment type="caution">
    <text evidence="1">The sequence shown here is derived from an EMBL/GenBank/DDBJ whole genome shotgun (WGS) entry which is preliminary data.</text>
</comment>
<evidence type="ECO:0008006" key="3">
    <source>
        <dbReference type="Google" id="ProtNLM"/>
    </source>
</evidence>
<organism evidence="1 2">
    <name type="scientific">Dactylosporangium salmoneum</name>
    <dbReference type="NCBI Taxonomy" id="53361"/>
    <lineage>
        <taxon>Bacteria</taxon>
        <taxon>Bacillati</taxon>
        <taxon>Actinomycetota</taxon>
        <taxon>Actinomycetes</taxon>
        <taxon>Micromonosporales</taxon>
        <taxon>Micromonosporaceae</taxon>
        <taxon>Dactylosporangium</taxon>
    </lineage>
</organism>
<name>A0ABP5TLH9_9ACTN</name>